<keyword evidence="3" id="KW-1185">Reference proteome</keyword>
<feature type="chain" id="PRO_5046053983" evidence="1">
    <location>
        <begin position="20"/>
        <end position="116"/>
    </location>
</feature>
<dbReference type="Proteomes" id="UP001056255">
    <property type="component" value="Chromosome I"/>
</dbReference>
<evidence type="ECO:0000256" key="1">
    <source>
        <dbReference type="SAM" id="SignalP"/>
    </source>
</evidence>
<evidence type="ECO:0000313" key="2">
    <source>
        <dbReference type="EMBL" id="USH03700.1"/>
    </source>
</evidence>
<sequence>MKMASAAIFLTCLSQLSFAAPIFTSAKVDYVFAGYPDGSIAFIPLGTERVNPANCSHTQAYVMKHSLGTDGALSVMLAAKMGDKTVAFSVLDNECHALPQTDNPGTFPVLQRISVR</sequence>
<evidence type="ECO:0000313" key="3">
    <source>
        <dbReference type="Proteomes" id="UP001056255"/>
    </source>
</evidence>
<proteinExistence type="predicted"/>
<dbReference type="RefSeq" id="WP_251878933.1">
    <property type="nucleotide sequence ID" value="NZ_CP082275.1"/>
</dbReference>
<keyword evidence="1" id="KW-0732">Signal</keyword>
<gene>
    <name evidence="2" type="ORF">K6Q96_06825</name>
</gene>
<reference evidence="2" key="1">
    <citation type="submission" date="2021-08" db="EMBL/GenBank/DDBJ databases">
        <authorList>
            <person name="Sakaguchi M."/>
            <person name="Kikuchi T."/>
            <person name="Urbanczyk H."/>
        </authorList>
    </citation>
    <scope>NUCLEOTIDE SEQUENCE</scope>
    <source>
        <strain evidence="2">020920N</strain>
    </source>
</reference>
<dbReference type="EMBL" id="CP082275">
    <property type="protein sequence ID" value="USH03700.1"/>
    <property type="molecule type" value="Genomic_DNA"/>
</dbReference>
<feature type="signal peptide" evidence="1">
    <location>
        <begin position="1"/>
        <end position="19"/>
    </location>
</feature>
<accession>A0ABY4WXI9</accession>
<name>A0ABY4WXI9_9GAMM</name>
<protein>
    <submittedName>
        <fullName evidence="2">Uncharacterized protein</fullName>
    </submittedName>
</protein>
<organism evidence="2 3">
    <name type="scientific">Grimontia kaedaensis</name>
    <dbReference type="NCBI Taxonomy" id="2872157"/>
    <lineage>
        <taxon>Bacteria</taxon>
        <taxon>Pseudomonadati</taxon>
        <taxon>Pseudomonadota</taxon>
        <taxon>Gammaproteobacteria</taxon>
        <taxon>Vibrionales</taxon>
        <taxon>Vibrionaceae</taxon>
        <taxon>Grimontia</taxon>
    </lineage>
</organism>